<name>A0A9X3KWB5_ALCXX</name>
<comment type="caution">
    <text evidence="1">The sequence shown here is derived from an EMBL/GenBank/DDBJ whole genome shotgun (WGS) entry which is preliminary data.</text>
</comment>
<organism evidence="1 2">
    <name type="scientific">Alcaligenes xylosoxydans xylosoxydans</name>
    <name type="common">Achromobacter xylosoxidans</name>
    <dbReference type="NCBI Taxonomy" id="85698"/>
    <lineage>
        <taxon>Bacteria</taxon>
        <taxon>Pseudomonadati</taxon>
        <taxon>Pseudomonadota</taxon>
        <taxon>Betaproteobacteria</taxon>
        <taxon>Burkholderiales</taxon>
        <taxon>Alcaligenaceae</taxon>
        <taxon>Achromobacter</taxon>
    </lineage>
</organism>
<evidence type="ECO:0000313" key="1">
    <source>
        <dbReference type="EMBL" id="MCZ8401380.1"/>
    </source>
</evidence>
<dbReference type="RefSeq" id="WP_070760786.1">
    <property type="nucleotide sequence ID" value="NZ_CP158973.1"/>
</dbReference>
<proteinExistence type="predicted"/>
<accession>A0A9X3KWB5</accession>
<dbReference type="EMBL" id="JAPZVI010000004">
    <property type="protein sequence ID" value="MCZ8401380.1"/>
    <property type="molecule type" value="Genomic_DNA"/>
</dbReference>
<dbReference type="AlphaFoldDB" id="A0A9X3KWB5"/>
<reference evidence="1" key="1">
    <citation type="submission" date="2022-12" db="EMBL/GenBank/DDBJ databases">
        <authorList>
            <person name="Voronina O.L."/>
            <person name="Kunda M.S."/>
            <person name="Ryzhova N."/>
            <person name="Aksenova E.I."/>
        </authorList>
    </citation>
    <scope>NUCLEOTIDE SEQUENCE</scope>
    <source>
        <strain evidence="1">SCCH136:Ach223948</strain>
    </source>
</reference>
<dbReference type="Proteomes" id="UP001141992">
    <property type="component" value="Unassembled WGS sequence"/>
</dbReference>
<gene>
    <name evidence="1" type="ORF">O9570_07995</name>
</gene>
<sequence length="72" mass="7520">MDGTMVVNGVRAAYTMTPTDDGAGILASIRYGQLGTWEGVGPPGTVFPDAVEARAAIRSQIEANRTRVLGIV</sequence>
<protein>
    <submittedName>
        <fullName evidence="1">Uncharacterized protein</fullName>
    </submittedName>
</protein>
<evidence type="ECO:0000313" key="2">
    <source>
        <dbReference type="Proteomes" id="UP001141992"/>
    </source>
</evidence>